<evidence type="ECO:0000313" key="7">
    <source>
        <dbReference type="Proteomes" id="UP000712527"/>
    </source>
</evidence>
<keyword evidence="3" id="KW-0560">Oxidoreductase</keyword>
<dbReference type="SUPFAM" id="SSF51735">
    <property type="entry name" value="NAD(P)-binding Rossmann-fold domains"/>
    <property type="match status" value="1"/>
</dbReference>
<accession>A0ABS2F1H9</accession>
<keyword evidence="4" id="KW-0520">NAD</keyword>
<evidence type="ECO:0000313" key="6">
    <source>
        <dbReference type="EMBL" id="MBM6774662.1"/>
    </source>
</evidence>
<proteinExistence type="predicted"/>
<evidence type="ECO:0000256" key="4">
    <source>
        <dbReference type="ARBA" id="ARBA00023027"/>
    </source>
</evidence>
<protein>
    <recommendedName>
        <fullName evidence="2">precorrin-2 dehydrogenase</fullName>
        <ecNumber evidence="2">1.3.1.76</ecNumber>
    </recommendedName>
</protein>
<dbReference type="Proteomes" id="UP000712527">
    <property type="component" value="Unassembled WGS sequence"/>
</dbReference>
<sequence length="134" mass="13634">MGCGAVGSRRAKALLAHGAQVCVVDPHGTGPEGARCLARAYEPGDEEGMRLVVAATSNRAVNALVARRCRAAGIPVSVADAPAEGSFAFPALCETDRLVAGVVSRAGEHALVSAAAAVVRGDLGWTERAWGDVE</sequence>
<organism evidence="6 7">
    <name type="scientific">Olsenella profusa</name>
    <dbReference type="NCBI Taxonomy" id="138595"/>
    <lineage>
        <taxon>Bacteria</taxon>
        <taxon>Bacillati</taxon>
        <taxon>Actinomycetota</taxon>
        <taxon>Coriobacteriia</taxon>
        <taxon>Coriobacteriales</taxon>
        <taxon>Atopobiaceae</taxon>
        <taxon>Olsenella</taxon>
    </lineage>
</organism>
<evidence type="ECO:0000256" key="3">
    <source>
        <dbReference type="ARBA" id="ARBA00023002"/>
    </source>
</evidence>
<dbReference type="EC" id="1.3.1.76" evidence="2"/>
<comment type="pathway">
    <text evidence="1">Porphyrin-containing compound metabolism; siroheme biosynthesis; sirohydrochlorin from precorrin-2: step 1/1.</text>
</comment>
<comment type="caution">
    <text evidence="6">The sequence shown here is derived from an EMBL/GenBank/DDBJ whole genome shotgun (WGS) entry which is preliminary data.</text>
</comment>
<dbReference type="EMBL" id="JACSNQ010000005">
    <property type="protein sequence ID" value="MBM6774662.1"/>
    <property type="molecule type" value="Genomic_DNA"/>
</dbReference>
<evidence type="ECO:0000256" key="5">
    <source>
        <dbReference type="ARBA" id="ARBA00023244"/>
    </source>
</evidence>
<dbReference type="Pfam" id="PF13241">
    <property type="entry name" value="NAD_binding_7"/>
    <property type="match status" value="1"/>
</dbReference>
<evidence type="ECO:0000256" key="1">
    <source>
        <dbReference type="ARBA" id="ARBA00005010"/>
    </source>
</evidence>
<dbReference type="InterPro" id="IPR028161">
    <property type="entry name" value="Met8-like"/>
</dbReference>
<dbReference type="Gene3D" id="3.40.50.720">
    <property type="entry name" value="NAD(P)-binding Rossmann-like Domain"/>
    <property type="match status" value="1"/>
</dbReference>
<keyword evidence="7" id="KW-1185">Reference proteome</keyword>
<gene>
    <name evidence="6" type="ORF">H9X80_03760</name>
</gene>
<dbReference type="PANTHER" id="PTHR35330:SF1">
    <property type="entry name" value="SIROHEME BIOSYNTHESIS PROTEIN MET8"/>
    <property type="match status" value="1"/>
</dbReference>
<dbReference type="InterPro" id="IPR036291">
    <property type="entry name" value="NAD(P)-bd_dom_sf"/>
</dbReference>
<evidence type="ECO:0000256" key="2">
    <source>
        <dbReference type="ARBA" id="ARBA00012400"/>
    </source>
</evidence>
<dbReference type="PANTHER" id="PTHR35330">
    <property type="entry name" value="SIROHEME BIOSYNTHESIS PROTEIN MET8"/>
    <property type="match status" value="1"/>
</dbReference>
<name>A0ABS2F1H9_9ACTN</name>
<keyword evidence="5" id="KW-0627">Porphyrin biosynthesis</keyword>
<reference evidence="6 7" key="1">
    <citation type="journal article" date="2021" name="Sci. Rep.">
        <title>The distribution of antibiotic resistance genes in chicken gut microbiota commensals.</title>
        <authorList>
            <person name="Juricova H."/>
            <person name="Matiasovicova J."/>
            <person name="Kubasova T."/>
            <person name="Cejkova D."/>
            <person name="Rychlik I."/>
        </authorList>
    </citation>
    <scope>NUCLEOTIDE SEQUENCE [LARGE SCALE GENOMIC DNA]</scope>
    <source>
        <strain evidence="6 7">An794</strain>
    </source>
</reference>